<dbReference type="Proteomes" id="UP000009328">
    <property type="component" value="Unassembled WGS sequence"/>
</dbReference>
<organism evidence="1 2">
    <name type="scientific">Wickerhamomyces ciferrii (strain ATCC 14091 / BCRC 22168 / CBS 111 / JCM 3599 / NBRC 0793 / NRRL Y-1031 F-60-10)</name>
    <name type="common">Yeast</name>
    <name type="synonym">Pichia ciferrii</name>
    <dbReference type="NCBI Taxonomy" id="1206466"/>
    <lineage>
        <taxon>Eukaryota</taxon>
        <taxon>Fungi</taxon>
        <taxon>Dikarya</taxon>
        <taxon>Ascomycota</taxon>
        <taxon>Saccharomycotina</taxon>
        <taxon>Saccharomycetes</taxon>
        <taxon>Phaffomycetales</taxon>
        <taxon>Wickerhamomycetaceae</taxon>
        <taxon>Wickerhamomyces</taxon>
    </lineage>
</organism>
<accession>K0KSP6</accession>
<evidence type="ECO:0000313" key="2">
    <source>
        <dbReference type="Proteomes" id="UP000009328"/>
    </source>
</evidence>
<keyword evidence="2" id="KW-1185">Reference proteome</keyword>
<sequence>MGESQKLASIWDLPSNILREIFVDDAKFSFEVLKELYHVDKRFGPILEASIAIITNDFNMPHKAMTVLDGLQDLNFDAYDAETVRETHLVQYCFVYYMVNPRLKSFANCLKNVPSPVMAATNHKIQVFNKTFEPMVSIRRGVAPQPIKMCNINHSKPCPSVLKNLNTLEWNHFSFHNYNVPDSKLRTISSDHLTMMKIELDTSGDAKEYYKFEKLWFPNLITFEIEVPQYPKDSLVKFKKSYEYQFYYDYEYEALLTPRKQFCKLSFKSCSFPYLKSFELNSNAKIECISNCEFPKLESFCFSNNFLLLIEHTNFETLGELVISSTINLMEVFYGGRLLEESQFDIRGLEGMVNKFCDMHGVEKSKIEHVPSFIIDDVKFDSLEDLQVPHYNSLLGFDEGFLSEKSIEPTIYPDPPSDYIEKPKVNQNRKAFSKSKNFVDAW</sequence>
<dbReference type="AlphaFoldDB" id="K0KSP6"/>
<dbReference type="InParanoid" id="K0KSP6"/>
<gene>
    <name evidence="1" type="ORF">BN7_3942</name>
</gene>
<proteinExistence type="predicted"/>
<dbReference type="EMBL" id="CAIF01000123">
    <property type="protein sequence ID" value="CCH44379.1"/>
    <property type="molecule type" value="Genomic_DNA"/>
</dbReference>
<name>K0KSP6_WICCF</name>
<evidence type="ECO:0000313" key="1">
    <source>
        <dbReference type="EMBL" id="CCH44379.1"/>
    </source>
</evidence>
<dbReference type="Gene3D" id="3.80.10.10">
    <property type="entry name" value="Ribonuclease Inhibitor"/>
    <property type="match status" value="1"/>
</dbReference>
<dbReference type="InterPro" id="IPR032675">
    <property type="entry name" value="LRR_dom_sf"/>
</dbReference>
<dbReference type="HOGENOM" id="CLU_634924_0_0_1"/>
<protein>
    <submittedName>
        <fullName evidence="1">Uncharacterized protein</fullName>
    </submittedName>
</protein>
<reference evidence="1 2" key="1">
    <citation type="journal article" date="2012" name="Eukaryot. Cell">
        <title>Draft genome sequence of Wickerhamomyces ciferrii NRRL Y-1031 F-60-10.</title>
        <authorList>
            <person name="Schneider J."/>
            <person name="Andrea H."/>
            <person name="Blom J."/>
            <person name="Jaenicke S."/>
            <person name="Ruckert C."/>
            <person name="Schorsch C."/>
            <person name="Szczepanowski R."/>
            <person name="Farwick M."/>
            <person name="Goesmann A."/>
            <person name="Puhler A."/>
            <person name="Schaffer S."/>
            <person name="Tauch A."/>
            <person name="Kohler T."/>
            <person name="Brinkrolf K."/>
        </authorList>
    </citation>
    <scope>NUCLEOTIDE SEQUENCE [LARGE SCALE GENOMIC DNA]</scope>
    <source>
        <strain evidence="2">ATCC 14091 / BCRC 22168 / CBS 111 / JCM 3599 / NBRC 0793 / NRRL Y-1031 F-60-10</strain>
    </source>
</reference>
<comment type="caution">
    <text evidence="1">The sequence shown here is derived from an EMBL/GenBank/DDBJ whole genome shotgun (WGS) entry which is preliminary data.</text>
</comment>